<dbReference type="AlphaFoldDB" id="A0A1M5RKW3"/>
<protein>
    <recommendedName>
        <fullName evidence="3">SipL SPOCS domain-containing protein</fullName>
    </recommendedName>
</protein>
<name>A0A1M5RKW3_9BACI</name>
<reference evidence="2" key="1">
    <citation type="submission" date="2016-11" db="EMBL/GenBank/DDBJ databases">
        <authorList>
            <person name="Varghese N."/>
            <person name="Submissions S."/>
        </authorList>
    </citation>
    <scope>NUCLEOTIDE SEQUENCE [LARGE SCALE GENOMIC DNA]</scope>
    <source>
        <strain evidence="2">CGMCC 1.6496</strain>
    </source>
</reference>
<dbReference type="OrthoDB" id="2889356at2"/>
<accession>A0A1M5RKW3</accession>
<gene>
    <name evidence="1" type="ORF">SAMN05421807_105194</name>
</gene>
<proteinExistence type="predicted"/>
<evidence type="ECO:0000313" key="2">
    <source>
        <dbReference type="Proteomes" id="UP000184079"/>
    </source>
</evidence>
<keyword evidence="2" id="KW-1185">Reference proteome</keyword>
<evidence type="ECO:0000313" key="1">
    <source>
        <dbReference type="EMBL" id="SHH26789.1"/>
    </source>
</evidence>
<organism evidence="1 2">
    <name type="scientific">Virgibacillus chiguensis</name>
    <dbReference type="NCBI Taxonomy" id="411959"/>
    <lineage>
        <taxon>Bacteria</taxon>
        <taxon>Bacillati</taxon>
        <taxon>Bacillota</taxon>
        <taxon>Bacilli</taxon>
        <taxon>Bacillales</taxon>
        <taxon>Bacillaceae</taxon>
        <taxon>Virgibacillus</taxon>
    </lineage>
</organism>
<dbReference type="Proteomes" id="UP000184079">
    <property type="component" value="Unassembled WGS sequence"/>
</dbReference>
<dbReference type="RefSeq" id="WP_073007078.1">
    <property type="nucleotide sequence ID" value="NZ_FQXD01000005.1"/>
</dbReference>
<sequence>MSSKKRFGSVVMTGNQCKKQNLNKKHDCYKDDFKQDCCKQASCNCNFKKQELKATKLDSDCFLVNSLVGTKTVQKVAETSLPLTLFEGVSTTNILSINVVPNLNAITQNVTVIKDKVVNIGIVPADISITTTDGDVVGIIGGVVNIPFQAHTDFPGACPEDMVQETPLEIEGIFIQEGISLVASTGQTLVAGILVKIILRTTITVTRPVIKDAKGNFCDLNPDRCKTTGTLPSFTFPPPGNG</sequence>
<evidence type="ECO:0008006" key="3">
    <source>
        <dbReference type="Google" id="ProtNLM"/>
    </source>
</evidence>
<dbReference type="EMBL" id="FQXD01000005">
    <property type="protein sequence ID" value="SHH26789.1"/>
    <property type="molecule type" value="Genomic_DNA"/>
</dbReference>